<sequence>MFWLNLLHIYQPPQQKEEIIKKITLESYSKILNILKKHPKEKITLNINGSLTEQFAQYGFKNIIDDIKKLAEKGQIELVASAKYHLILPLVPEQEIIRQIKLNNETNKKYFGEIYQPKGFFIPELAYSFKVAKILKKLGYQWIVLDEIAHKEKKTQDENNFYQIKGLNNFYVFFRNRKISNLFFTGEIKNSKDFFKILSVKRQIKNNALITALDGENLGHHQLKMAEIWQEILNSKKLQTMTYSEYLAMNSMKNIKEVEPQECSWASKESELKKGVPFAYWNNPNNKIHQLQWKLTKLAIKIVFQLKQKYSDTLKYQNIRKELDQSLFSCQYWWATMDPNWSPRMIKKGAEKLLKVIELAYDAQFVNLDFFQKAENLYNKIIFTTKETQKNSKFKI</sequence>
<evidence type="ECO:0000256" key="1">
    <source>
        <dbReference type="ARBA" id="ARBA00006821"/>
    </source>
</evidence>
<dbReference type="InterPro" id="IPR004300">
    <property type="entry name" value="Glyco_hydro_57_N"/>
</dbReference>
<comment type="similarity">
    <text evidence="1">Belongs to the glycosyl hydrolase 57 family.</text>
</comment>
<organism evidence="4 5">
    <name type="scientific">Candidatus Kuenenbacteria bacterium HGW-Kuenenbacteria-1</name>
    <dbReference type="NCBI Taxonomy" id="2013812"/>
    <lineage>
        <taxon>Bacteria</taxon>
        <taxon>Candidatus Kueneniibacteriota</taxon>
    </lineage>
</organism>
<evidence type="ECO:0000259" key="3">
    <source>
        <dbReference type="Pfam" id="PF03065"/>
    </source>
</evidence>
<dbReference type="PANTHER" id="PTHR36306:SF1">
    <property type="entry name" value="ALPHA-AMYLASE-RELATED"/>
    <property type="match status" value="1"/>
</dbReference>
<reference evidence="4 5" key="1">
    <citation type="journal article" date="2017" name="ISME J.">
        <title>Potential for microbial H2 and metal transformations associated with novel bacteria and archaea in deep terrestrial subsurface sediments.</title>
        <authorList>
            <person name="Hernsdorf A.W."/>
            <person name="Amano Y."/>
            <person name="Miyakawa K."/>
            <person name="Ise K."/>
            <person name="Suzuki Y."/>
            <person name="Anantharaman K."/>
            <person name="Probst A."/>
            <person name="Burstein D."/>
            <person name="Thomas B.C."/>
            <person name="Banfield J.F."/>
        </authorList>
    </citation>
    <scope>NUCLEOTIDE SEQUENCE [LARGE SCALE GENOMIC DNA]</scope>
    <source>
        <strain evidence="4">HGW-Kuenenbacteria-1</strain>
    </source>
</reference>
<name>A0A2N1UMQ4_9BACT</name>
<dbReference type="AlphaFoldDB" id="A0A2N1UMQ4"/>
<dbReference type="GO" id="GO:0005975">
    <property type="term" value="P:carbohydrate metabolic process"/>
    <property type="evidence" value="ECO:0007669"/>
    <property type="project" value="InterPro"/>
</dbReference>
<dbReference type="Gene3D" id="3.20.110.20">
    <property type="match status" value="1"/>
</dbReference>
<gene>
    <name evidence="4" type="ORF">CVV26_03430</name>
</gene>
<evidence type="ECO:0000313" key="5">
    <source>
        <dbReference type="Proteomes" id="UP000233414"/>
    </source>
</evidence>
<dbReference type="Pfam" id="PF03065">
    <property type="entry name" value="Glyco_hydro_57"/>
    <property type="match status" value="1"/>
</dbReference>
<protein>
    <recommendedName>
        <fullName evidence="3">Glycoside hydrolase family 57 N-terminal domain-containing protein</fullName>
    </recommendedName>
</protein>
<dbReference type="Proteomes" id="UP000233414">
    <property type="component" value="Unassembled WGS sequence"/>
</dbReference>
<dbReference type="EMBL" id="PGYQ01000024">
    <property type="protein sequence ID" value="PKL71968.1"/>
    <property type="molecule type" value="Genomic_DNA"/>
</dbReference>
<evidence type="ECO:0000256" key="2">
    <source>
        <dbReference type="ARBA" id="ARBA00023277"/>
    </source>
</evidence>
<dbReference type="InterPro" id="IPR011330">
    <property type="entry name" value="Glyco_hydro/deAcase_b/a-brl"/>
</dbReference>
<keyword evidence="2" id="KW-0119">Carbohydrate metabolism</keyword>
<comment type="caution">
    <text evidence="4">The sequence shown here is derived from an EMBL/GenBank/DDBJ whole genome shotgun (WGS) entry which is preliminary data.</text>
</comment>
<dbReference type="GO" id="GO:0003824">
    <property type="term" value="F:catalytic activity"/>
    <property type="evidence" value="ECO:0007669"/>
    <property type="project" value="InterPro"/>
</dbReference>
<dbReference type="PANTHER" id="PTHR36306">
    <property type="entry name" value="ALPHA-AMYLASE-RELATED-RELATED"/>
    <property type="match status" value="1"/>
</dbReference>
<dbReference type="InterPro" id="IPR052046">
    <property type="entry name" value="GH57_Enzymes"/>
</dbReference>
<feature type="domain" description="Glycoside hydrolase family 57 N-terminal" evidence="3">
    <location>
        <begin position="17"/>
        <end position="250"/>
    </location>
</feature>
<accession>A0A2N1UMQ4</accession>
<proteinExistence type="inferred from homology"/>
<evidence type="ECO:0000313" key="4">
    <source>
        <dbReference type="EMBL" id="PKL71968.1"/>
    </source>
</evidence>
<dbReference type="SUPFAM" id="SSF88713">
    <property type="entry name" value="Glycoside hydrolase/deacetylase"/>
    <property type="match status" value="1"/>
</dbReference>